<evidence type="ECO:0000256" key="1">
    <source>
        <dbReference type="ARBA" id="ARBA00022574"/>
    </source>
</evidence>
<dbReference type="InterPro" id="IPR019775">
    <property type="entry name" value="WD40_repeat_CS"/>
</dbReference>
<keyword evidence="5" id="KW-1185">Reference proteome</keyword>
<dbReference type="PROSITE" id="PS00678">
    <property type="entry name" value="WD_REPEATS_1"/>
    <property type="match status" value="1"/>
</dbReference>
<reference evidence="4" key="2">
    <citation type="submission" date="2023-05" db="EMBL/GenBank/DDBJ databases">
        <authorList>
            <person name="Schelkunov M.I."/>
        </authorList>
    </citation>
    <scope>NUCLEOTIDE SEQUENCE</scope>
    <source>
        <strain evidence="4">Hsosn_3</strain>
        <tissue evidence="4">Leaf</tissue>
    </source>
</reference>
<evidence type="ECO:0000313" key="5">
    <source>
        <dbReference type="Proteomes" id="UP001237642"/>
    </source>
</evidence>
<organism evidence="4 5">
    <name type="scientific">Heracleum sosnowskyi</name>
    <dbReference type="NCBI Taxonomy" id="360622"/>
    <lineage>
        <taxon>Eukaryota</taxon>
        <taxon>Viridiplantae</taxon>
        <taxon>Streptophyta</taxon>
        <taxon>Embryophyta</taxon>
        <taxon>Tracheophyta</taxon>
        <taxon>Spermatophyta</taxon>
        <taxon>Magnoliopsida</taxon>
        <taxon>eudicotyledons</taxon>
        <taxon>Gunneridae</taxon>
        <taxon>Pentapetalae</taxon>
        <taxon>asterids</taxon>
        <taxon>campanulids</taxon>
        <taxon>Apiales</taxon>
        <taxon>Apiaceae</taxon>
        <taxon>Apioideae</taxon>
        <taxon>apioid superclade</taxon>
        <taxon>Tordylieae</taxon>
        <taxon>Tordyliinae</taxon>
        <taxon>Heracleum</taxon>
    </lineage>
</organism>
<name>A0AAD8LW78_9APIA</name>
<comment type="caution">
    <text evidence="4">The sequence shown here is derived from an EMBL/GenBank/DDBJ whole genome shotgun (WGS) entry which is preliminary data.</text>
</comment>
<dbReference type="SMART" id="SM00320">
    <property type="entry name" value="WD40"/>
    <property type="match status" value="2"/>
</dbReference>
<feature type="repeat" description="WD" evidence="3">
    <location>
        <begin position="119"/>
        <end position="160"/>
    </location>
</feature>
<dbReference type="PANTHER" id="PTHR22838:SF0">
    <property type="entry name" value="WD REPEAT-CONTAINING PROTEIN 26"/>
    <property type="match status" value="1"/>
</dbReference>
<evidence type="ECO:0000256" key="3">
    <source>
        <dbReference type="PROSITE-ProRule" id="PRU00221"/>
    </source>
</evidence>
<dbReference type="Pfam" id="PF00400">
    <property type="entry name" value="WD40"/>
    <property type="match status" value="2"/>
</dbReference>
<dbReference type="InterPro" id="IPR051350">
    <property type="entry name" value="WD_repeat-ST_regulator"/>
</dbReference>
<dbReference type="InterPro" id="IPR001680">
    <property type="entry name" value="WD40_rpt"/>
</dbReference>
<keyword evidence="2" id="KW-0677">Repeat</keyword>
<protein>
    <submittedName>
        <fullName evidence="4">Uncharacterized protein</fullName>
    </submittedName>
</protein>
<sequence length="326" mass="36940">MVYVMVILKPGCFQFLMKRFQLIMEQAAPVDFVDVCWALCEVAANDALEPCANSWRALYNKICSFPASSSYNFLQEHSDEVWFLQFSHNGQYLASASGDHLVIIWEVNSDGRVTLKNRLSGHQKPIFHVSWSPDSLQLLTCGVQETSRRWNVYSGECRSPEGKEVECWKGQQIVSISDLGVTSDGKKIITKSNVEKFVEEDVTITSFSLSSDNKLLLVTNIPDMYSKHALVDLNNYLLLVAVRMHRCIYGTGDQGSSWKLYHVIPELLTTFLFNNCVHYINRGNQGEKARVVPITITSVSFVDHLSRVNYLLPVLVDVITNDNQKM</sequence>
<evidence type="ECO:0000313" key="4">
    <source>
        <dbReference type="EMBL" id="KAK1349227.1"/>
    </source>
</evidence>
<dbReference type="SUPFAM" id="SSF50960">
    <property type="entry name" value="TolB, C-terminal domain"/>
    <property type="match status" value="1"/>
</dbReference>
<evidence type="ECO:0000256" key="2">
    <source>
        <dbReference type="ARBA" id="ARBA00022737"/>
    </source>
</evidence>
<dbReference type="PROSITE" id="PS50082">
    <property type="entry name" value="WD_REPEATS_2"/>
    <property type="match status" value="2"/>
</dbReference>
<dbReference type="InterPro" id="IPR015943">
    <property type="entry name" value="WD40/YVTN_repeat-like_dom_sf"/>
</dbReference>
<dbReference type="EMBL" id="JAUIZM010000102">
    <property type="protein sequence ID" value="KAK1349227.1"/>
    <property type="molecule type" value="Genomic_DNA"/>
</dbReference>
<dbReference type="AlphaFoldDB" id="A0AAD8LW78"/>
<dbReference type="PANTHER" id="PTHR22838">
    <property type="entry name" value="WD REPEAT PROTEIN 26-RELATED"/>
    <property type="match status" value="1"/>
</dbReference>
<accession>A0AAD8LW78</accession>
<dbReference type="Proteomes" id="UP001237642">
    <property type="component" value="Unassembled WGS sequence"/>
</dbReference>
<proteinExistence type="predicted"/>
<gene>
    <name evidence="4" type="ORF">POM88_054829</name>
</gene>
<feature type="repeat" description="WD" evidence="3">
    <location>
        <begin position="74"/>
        <end position="115"/>
    </location>
</feature>
<keyword evidence="1 3" id="KW-0853">WD repeat</keyword>
<dbReference type="Gene3D" id="2.130.10.10">
    <property type="entry name" value="YVTN repeat-like/Quinoprotein amine dehydrogenase"/>
    <property type="match status" value="1"/>
</dbReference>
<reference evidence="4" key="1">
    <citation type="submission" date="2023-02" db="EMBL/GenBank/DDBJ databases">
        <title>Genome of toxic invasive species Heracleum sosnowskyi carries increased number of genes despite the absence of recent whole-genome duplications.</title>
        <authorList>
            <person name="Schelkunov M."/>
            <person name="Shtratnikova V."/>
            <person name="Makarenko M."/>
            <person name="Klepikova A."/>
            <person name="Omelchenko D."/>
            <person name="Novikova G."/>
            <person name="Obukhova E."/>
            <person name="Bogdanov V."/>
            <person name="Penin A."/>
            <person name="Logacheva M."/>
        </authorList>
    </citation>
    <scope>NUCLEOTIDE SEQUENCE</scope>
    <source>
        <strain evidence="4">Hsosn_3</strain>
        <tissue evidence="4">Leaf</tissue>
    </source>
</reference>
<dbReference type="PROSITE" id="PS50294">
    <property type="entry name" value="WD_REPEATS_REGION"/>
    <property type="match status" value="2"/>
</dbReference>